<dbReference type="Gene3D" id="3.20.20.100">
    <property type="entry name" value="NADP-dependent oxidoreductase domain"/>
    <property type="match status" value="1"/>
</dbReference>
<dbReference type="EMBL" id="JBGBPQ010000013">
    <property type="protein sequence ID" value="KAL1512306.1"/>
    <property type="molecule type" value="Genomic_DNA"/>
</dbReference>
<dbReference type="CDD" id="cd19163">
    <property type="entry name" value="AKR_galDH"/>
    <property type="match status" value="1"/>
</dbReference>
<dbReference type="GO" id="GO:0010349">
    <property type="term" value="F:L-galactose dehydrogenase activity"/>
    <property type="evidence" value="ECO:0007669"/>
    <property type="project" value="InterPro"/>
</dbReference>
<gene>
    <name evidence="3" type="ORF">AB1Y20_005568</name>
</gene>
<comment type="caution">
    <text evidence="3">The sequence shown here is derived from an EMBL/GenBank/DDBJ whole genome shotgun (WGS) entry which is preliminary data.</text>
</comment>
<protein>
    <recommendedName>
        <fullName evidence="2">NADP-dependent oxidoreductase domain-containing protein</fullName>
    </recommendedName>
</protein>
<keyword evidence="1" id="KW-1133">Transmembrane helix</keyword>
<dbReference type="GO" id="GO:0005829">
    <property type="term" value="C:cytosol"/>
    <property type="evidence" value="ECO:0007669"/>
    <property type="project" value="TreeGrafter"/>
</dbReference>
<dbReference type="AlphaFoldDB" id="A0AB34J6F2"/>
<evidence type="ECO:0000256" key="1">
    <source>
        <dbReference type="SAM" id="Phobius"/>
    </source>
</evidence>
<evidence type="ECO:0000313" key="3">
    <source>
        <dbReference type="EMBL" id="KAL1512306.1"/>
    </source>
</evidence>
<proteinExistence type="predicted"/>
<reference evidence="3 4" key="1">
    <citation type="journal article" date="2024" name="Science">
        <title>Giant polyketide synthase enzymes in the biosynthesis of giant marine polyether toxins.</title>
        <authorList>
            <person name="Fallon T.R."/>
            <person name="Shende V.V."/>
            <person name="Wierzbicki I.H."/>
            <person name="Pendleton A.L."/>
            <person name="Watervoot N.F."/>
            <person name="Auber R.P."/>
            <person name="Gonzalez D.J."/>
            <person name="Wisecaver J.H."/>
            <person name="Moore B.S."/>
        </authorList>
    </citation>
    <scope>NUCLEOTIDE SEQUENCE [LARGE SCALE GENOMIC DNA]</scope>
    <source>
        <strain evidence="3 4">12B1</strain>
    </source>
</reference>
<organism evidence="3 4">
    <name type="scientific">Prymnesium parvum</name>
    <name type="common">Toxic golden alga</name>
    <dbReference type="NCBI Taxonomy" id="97485"/>
    <lineage>
        <taxon>Eukaryota</taxon>
        <taxon>Haptista</taxon>
        <taxon>Haptophyta</taxon>
        <taxon>Prymnesiophyceae</taxon>
        <taxon>Prymnesiales</taxon>
        <taxon>Prymnesiaceae</taxon>
        <taxon>Prymnesium</taxon>
    </lineage>
</organism>
<dbReference type="PANTHER" id="PTHR42686">
    <property type="entry name" value="GH17980P-RELATED"/>
    <property type="match status" value="1"/>
</dbReference>
<accession>A0AB34J6F2</accession>
<sequence length="391" mass="43872">MAAGALPESFCEGFHEADEVRKMAFRRMPHYGLVSIISFGASGLGGMFTAGQGKGIQDAVAGVGNDTWFAEDAEEDKQRARDIVHLCLKRGVNMIDTSHWYGQGRSERLLGHALQGVPRKAFYLNSKIGRYDQDPLKMFDFSYAKTYQAVKDTLKRLQLDYIDSMQIHDPEFIPDRELLFTQTLPALQRCKEEGMIKYIGMTGYPLEMQEPRGRDVIERSAIKIDTSLVYCHYSINDTTLISSGFLDFCNQRGIALINASPIAMGLLMDRDPPDWHPASQETKALCKQAVAYCKSKGVDISKLALHFTLREESIATTLISSTSLTRMQQNLDAVGERLTADEEAVLQHLIDHIFKPAGTQSWEGVEIATYWATVGKRLLTELIYTPEKEKV</sequence>
<keyword evidence="4" id="KW-1185">Reference proteome</keyword>
<evidence type="ECO:0000259" key="2">
    <source>
        <dbReference type="Pfam" id="PF00248"/>
    </source>
</evidence>
<keyword evidence="1" id="KW-0472">Membrane</keyword>
<dbReference type="InterPro" id="IPR023210">
    <property type="entry name" value="NADP_OxRdtase_dom"/>
</dbReference>
<feature type="domain" description="NADP-dependent oxidoreductase" evidence="2">
    <location>
        <begin position="64"/>
        <end position="347"/>
    </location>
</feature>
<feature type="transmembrane region" description="Helical" evidence="1">
    <location>
        <begin position="31"/>
        <end position="50"/>
    </location>
</feature>
<name>A0AB34J6F2_PRYPA</name>
<dbReference type="Proteomes" id="UP001515480">
    <property type="component" value="Unassembled WGS sequence"/>
</dbReference>
<dbReference type="PANTHER" id="PTHR42686:SF1">
    <property type="entry name" value="GH17980P-RELATED"/>
    <property type="match status" value="1"/>
</dbReference>
<keyword evidence="1" id="KW-0812">Transmembrane</keyword>
<dbReference type="InterPro" id="IPR020471">
    <property type="entry name" value="AKR"/>
</dbReference>
<dbReference type="SUPFAM" id="SSF51430">
    <property type="entry name" value="NAD(P)-linked oxidoreductase"/>
    <property type="match status" value="1"/>
</dbReference>
<dbReference type="PRINTS" id="PR00069">
    <property type="entry name" value="ALDKETRDTASE"/>
</dbReference>
<evidence type="ECO:0000313" key="4">
    <source>
        <dbReference type="Proteomes" id="UP001515480"/>
    </source>
</evidence>
<dbReference type="InterPro" id="IPR036812">
    <property type="entry name" value="NAD(P)_OxRdtase_dom_sf"/>
</dbReference>
<dbReference type="InterPro" id="IPR044479">
    <property type="entry name" value="LGALDH-like"/>
</dbReference>
<dbReference type="Pfam" id="PF00248">
    <property type="entry name" value="Aldo_ket_red"/>
    <property type="match status" value="1"/>
</dbReference>